<comment type="caution">
    <text evidence="1">The sequence shown here is derived from an EMBL/GenBank/DDBJ whole genome shotgun (WGS) entry which is preliminary data.</text>
</comment>
<sequence length="155" mass="17403">MVHRYECVIRRRTQAPPRTLFAIVSDGSRWSEWASPLIPYSAWESRGPADDGGVGAIRAVGTRKKPTREMTTIHEPDRRHGYTMLADGPIRDYQAQVTFEAADGATQVTWRGRYETRWRVVGLAYWVVLRVVLGTLARKLVTAAEQGSESTSGQL</sequence>
<proteinExistence type="predicted"/>
<name>A0ABD6QMA1_MYCFO</name>
<protein>
    <recommendedName>
        <fullName evidence="3">SRPBCC family protein</fullName>
    </recommendedName>
</protein>
<dbReference type="Gene3D" id="3.30.530.20">
    <property type="match status" value="1"/>
</dbReference>
<accession>A0ABD6QMA1</accession>
<evidence type="ECO:0000313" key="1">
    <source>
        <dbReference type="EMBL" id="OMC46041.1"/>
    </source>
</evidence>
<gene>
    <name evidence="1" type="ORF">A5742_26095</name>
</gene>
<evidence type="ECO:0008006" key="3">
    <source>
        <dbReference type="Google" id="ProtNLM"/>
    </source>
</evidence>
<dbReference type="EMBL" id="MBER01000061">
    <property type="protein sequence ID" value="OMC46041.1"/>
    <property type="molecule type" value="Genomic_DNA"/>
</dbReference>
<dbReference type="Pfam" id="PF10604">
    <property type="entry name" value="Polyketide_cyc2"/>
    <property type="match status" value="1"/>
</dbReference>
<dbReference type="InterPro" id="IPR019587">
    <property type="entry name" value="Polyketide_cyclase/dehydratase"/>
</dbReference>
<evidence type="ECO:0000313" key="2">
    <source>
        <dbReference type="Proteomes" id="UP000187001"/>
    </source>
</evidence>
<dbReference type="SUPFAM" id="SSF55961">
    <property type="entry name" value="Bet v1-like"/>
    <property type="match status" value="1"/>
</dbReference>
<reference evidence="1 2" key="1">
    <citation type="submission" date="2016-07" db="EMBL/GenBank/DDBJ databases">
        <authorList>
            <person name="Sutton G."/>
            <person name="Brinkac L."/>
            <person name="Sanka R."/>
            <person name="Adams M."/>
            <person name="Lau E."/>
            <person name="Kumar A."/>
            <person name="Macaden R."/>
        </authorList>
    </citation>
    <scope>NUCLEOTIDE SEQUENCE [LARGE SCALE GENOMIC DNA]</scope>
    <source>
        <strain evidence="1 2">GA-0871</strain>
    </source>
</reference>
<dbReference type="Proteomes" id="UP000187001">
    <property type="component" value="Unassembled WGS sequence"/>
</dbReference>
<dbReference type="AlphaFoldDB" id="A0ABD6QMA1"/>
<dbReference type="InterPro" id="IPR023393">
    <property type="entry name" value="START-like_dom_sf"/>
</dbReference>
<organism evidence="1 2">
    <name type="scientific">Mycolicibacterium fortuitum</name>
    <name type="common">Mycobacterium fortuitum</name>
    <dbReference type="NCBI Taxonomy" id="1766"/>
    <lineage>
        <taxon>Bacteria</taxon>
        <taxon>Bacillati</taxon>
        <taxon>Actinomycetota</taxon>
        <taxon>Actinomycetes</taxon>
        <taxon>Mycobacteriales</taxon>
        <taxon>Mycobacteriaceae</taxon>
        <taxon>Mycolicibacterium</taxon>
    </lineage>
</organism>